<feature type="compositionally biased region" description="Basic and acidic residues" evidence="1">
    <location>
        <begin position="291"/>
        <end position="307"/>
    </location>
</feature>
<dbReference type="OrthoDB" id="2018987at2759"/>
<dbReference type="GO" id="GO:0045927">
    <property type="term" value="P:positive regulation of growth"/>
    <property type="evidence" value="ECO:0007669"/>
    <property type="project" value="InterPro"/>
</dbReference>
<dbReference type="GeneID" id="115953794"/>
<evidence type="ECO:0000256" key="1">
    <source>
        <dbReference type="SAM" id="MobiDB-lite"/>
    </source>
</evidence>
<dbReference type="Gramene" id="QL07p040834:mrna">
    <property type="protein sequence ID" value="QL07p040834:mrna:CDS:2"/>
    <property type="gene ID" value="QL07p040834"/>
</dbReference>
<dbReference type="InterPro" id="IPR021864">
    <property type="entry name" value="DUF3475"/>
</dbReference>
<dbReference type="PANTHER" id="PTHR31371">
    <property type="entry name" value="BNAC09G50660D PROTEIN"/>
    <property type="match status" value="1"/>
</dbReference>
<gene>
    <name evidence="4" type="primary">LOC115953794</name>
</gene>
<dbReference type="AlphaFoldDB" id="A0A7N2M6M3"/>
<proteinExistence type="predicted"/>
<accession>A0A7N2M6M3</accession>
<name>A0A7N2M6M3_QUELO</name>
<dbReference type="EMBL" id="LRBV02000007">
    <property type="status" value="NOT_ANNOTATED_CDS"/>
    <property type="molecule type" value="Genomic_DNA"/>
</dbReference>
<dbReference type="EnsemblPlants" id="QL07p040834:mrna">
    <property type="protein sequence ID" value="QL07p040834:mrna:CDS:2"/>
    <property type="gene ID" value="QL07p040834"/>
</dbReference>
<feature type="domain" description="DUF3475" evidence="3">
    <location>
        <begin position="32"/>
        <end position="88"/>
    </location>
</feature>
<protein>
    <submittedName>
        <fullName evidence="4">Uncharacterized protein</fullName>
    </submittedName>
</protein>
<dbReference type="InterPro" id="IPR007700">
    <property type="entry name" value="DUF668"/>
</dbReference>
<dbReference type="InParanoid" id="A0A7N2M6M3"/>
<dbReference type="PANTHER" id="PTHR31371:SF4">
    <property type="entry name" value="DUF668 DOMAIN-CONTAINING PROTEIN"/>
    <property type="match status" value="1"/>
</dbReference>
<sequence>MGGERVGESWFGSLRWISRKSSSDTNKGAIEILAYEVASLMLKVVNLWHSLNDKEVPMLREDIVNLVGLQKLISEDDDYLMELALNEIIENFIFLARSVARFGKKCRDPVYHRFEQFVNDPIQNSFQWVGWEYKWQKMERKVKKMERFVAAMSQLSQELEVLADLEQTLRRMQNSESNQIKVLEFQQKVICQRQEVRNLRDMSPWNRTYDYIVRLLVRSLFTILERIKHVFGTCPVSCIDGSIDSQLRNIEFFPRCRSSSGLVHYSNHPSENNPFGFYSGPIERPVSKPGNADKSRRKDKQRQDRHQSSTICGNHLNMETKRLGHIGPFIGCMVGGNESPFLSSCKPTGGGSMRLTGVRMKNGYKTDNKNMESVSCSDRIYCKLSFVNSKCKLWIAPPSTLGHAALALHYANVIILIEKLILSPHLIGLDTRDDLYDMLPTTIRKALRARLKSYTKTMASTVYDAALAAEWSLALVRILDWLAPLAHNMVRWHSERNFEKQQAYCRTNVLLVQTLYFANQAKTEAAITELLVGLNYICRIGREVNDKDLHESSGSSACSDNMLKSDGIAYDVL</sequence>
<feature type="region of interest" description="Disordered" evidence="1">
    <location>
        <begin position="276"/>
        <end position="311"/>
    </location>
</feature>
<keyword evidence="5" id="KW-1185">Reference proteome</keyword>
<dbReference type="Pfam" id="PF11961">
    <property type="entry name" value="DUF3475"/>
    <property type="match status" value="1"/>
</dbReference>
<feature type="domain" description="DUF668" evidence="2">
    <location>
        <begin position="400"/>
        <end position="491"/>
    </location>
</feature>
<dbReference type="Proteomes" id="UP000594261">
    <property type="component" value="Chromosome 7"/>
</dbReference>
<evidence type="ECO:0000259" key="3">
    <source>
        <dbReference type="Pfam" id="PF11961"/>
    </source>
</evidence>
<dbReference type="Pfam" id="PF05003">
    <property type="entry name" value="DUF668"/>
    <property type="match status" value="1"/>
</dbReference>
<reference evidence="4" key="2">
    <citation type="submission" date="2021-01" db="UniProtKB">
        <authorList>
            <consortium name="EnsemblPlants"/>
        </authorList>
    </citation>
    <scope>IDENTIFICATION</scope>
</reference>
<evidence type="ECO:0000313" key="5">
    <source>
        <dbReference type="Proteomes" id="UP000594261"/>
    </source>
</evidence>
<dbReference type="KEGG" id="qlo:115953794"/>
<dbReference type="RefSeq" id="XP_030927450.1">
    <property type="nucleotide sequence ID" value="XM_031071590.1"/>
</dbReference>
<dbReference type="OMA" id="SGWEYRW"/>
<reference evidence="4 5" key="1">
    <citation type="journal article" date="2016" name="G3 (Bethesda)">
        <title>First Draft Assembly and Annotation of the Genome of a California Endemic Oak Quercus lobata Nee (Fagaceae).</title>
        <authorList>
            <person name="Sork V.L."/>
            <person name="Fitz-Gibbon S.T."/>
            <person name="Puiu D."/>
            <person name="Crepeau M."/>
            <person name="Gugger P.F."/>
            <person name="Sherman R."/>
            <person name="Stevens K."/>
            <person name="Langley C.H."/>
            <person name="Pellegrini M."/>
            <person name="Salzberg S.L."/>
        </authorList>
    </citation>
    <scope>NUCLEOTIDE SEQUENCE [LARGE SCALE GENOMIC DNA]</scope>
    <source>
        <strain evidence="4 5">cv. SW786</strain>
    </source>
</reference>
<organism evidence="4 5">
    <name type="scientific">Quercus lobata</name>
    <name type="common">Valley oak</name>
    <dbReference type="NCBI Taxonomy" id="97700"/>
    <lineage>
        <taxon>Eukaryota</taxon>
        <taxon>Viridiplantae</taxon>
        <taxon>Streptophyta</taxon>
        <taxon>Embryophyta</taxon>
        <taxon>Tracheophyta</taxon>
        <taxon>Spermatophyta</taxon>
        <taxon>Magnoliopsida</taxon>
        <taxon>eudicotyledons</taxon>
        <taxon>Gunneridae</taxon>
        <taxon>Pentapetalae</taxon>
        <taxon>rosids</taxon>
        <taxon>fabids</taxon>
        <taxon>Fagales</taxon>
        <taxon>Fagaceae</taxon>
        <taxon>Quercus</taxon>
    </lineage>
</organism>
<evidence type="ECO:0000259" key="2">
    <source>
        <dbReference type="Pfam" id="PF05003"/>
    </source>
</evidence>
<evidence type="ECO:0000313" key="4">
    <source>
        <dbReference type="EnsemblPlants" id="QL07p040834:mrna:CDS:2"/>
    </source>
</evidence>